<keyword evidence="3" id="KW-1185">Reference proteome</keyword>
<proteinExistence type="predicted"/>
<dbReference type="InterPro" id="IPR036411">
    <property type="entry name" value="TorD-like_sf"/>
</dbReference>
<dbReference type="SUPFAM" id="SSF89155">
    <property type="entry name" value="TorD-like"/>
    <property type="match status" value="1"/>
</dbReference>
<protein>
    <submittedName>
        <fullName evidence="2">Cytoplasmic chaperone TorD family protein</fullName>
    </submittedName>
</protein>
<evidence type="ECO:0000313" key="2">
    <source>
        <dbReference type="EMBL" id="ADN77819.1"/>
    </source>
</evidence>
<dbReference type="HOGENOM" id="CLU_077650_7_1_6"/>
<keyword evidence="1" id="KW-0143">Chaperone</keyword>
<gene>
    <name evidence="2" type="ordered locus">Fbal_3623</name>
</gene>
<dbReference type="InterPro" id="IPR050289">
    <property type="entry name" value="TorD/DmsD_chaperones"/>
</dbReference>
<dbReference type="KEGG" id="fbl:Fbal_3623"/>
<dbReference type="InterPro" id="IPR020945">
    <property type="entry name" value="DMSO/NO3_reduct_chaperone"/>
</dbReference>
<dbReference type="PIRSF" id="PIRSF004690">
    <property type="entry name" value="DmsD"/>
    <property type="match status" value="1"/>
</dbReference>
<evidence type="ECO:0000256" key="1">
    <source>
        <dbReference type="ARBA" id="ARBA00023186"/>
    </source>
</evidence>
<dbReference type="PANTHER" id="PTHR34227">
    <property type="entry name" value="CHAPERONE PROTEIN YCDY"/>
    <property type="match status" value="1"/>
</dbReference>
<dbReference type="Pfam" id="PF02613">
    <property type="entry name" value="Nitrate_red_del"/>
    <property type="match status" value="1"/>
</dbReference>
<dbReference type="AlphaFoldDB" id="E1SPK2"/>
<dbReference type="EMBL" id="CP002209">
    <property type="protein sequence ID" value="ADN77819.1"/>
    <property type="molecule type" value="Genomic_DNA"/>
</dbReference>
<accession>E1SPK2</accession>
<dbReference type="OrthoDB" id="3174863at2"/>
<dbReference type="eggNOG" id="COG3381">
    <property type="taxonomic scope" value="Bacteria"/>
</dbReference>
<name>E1SPK2_FERBD</name>
<sequence>MTEQFPYAAVACGVLHNVLYRKPTSAFLDELKSAELPQQWPQFGSDVSAALAMIQTSLEQDDFDAIERDYYQLFVGPGPMQAYPWGSVYTDKENLVCGATTVAFKQFCRDHGIAFELAHNEPEDHIGLVLAVLGQLFEQGNQDAIKALLAHHLLPWSHRVTDAMAEQAQTGLYRGFGQLTAALLKDWQTTLQVTPDSIRLYK</sequence>
<dbReference type="InterPro" id="IPR026269">
    <property type="entry name" value="DmsD-type"/>
</dbReference>
<dbReference type="Gene3D" id="1.10.3480.10">
    <property type="entry name" value="TorD-like"/>
    <property type="match status" value="1"/>
</dbReference>
<dbReference type="GeneID" id="67183829"/>
<organism evidence="2 3">
    <name type="scientific">Ferrimonas balearica (strain DSM 9799 / CCM 4581 / KCTC 23876 / PAT)</name>
    <dbReference type="NCBI Taxonomy" id="550540"/>
    <lineage>
        <taxon>Bacteria</taxon>
        <taxon>Pseudomonadati</taxon>
        <taxon>Pseudomonadota</taxon>
        <taxon>Gammaproteobacteria</taxon>
        <taxon>Alteromonadales</taxon>
        <taxon>Ferrimonadaceae</taxon>
        <taxon>Ferrimonas</taxon>
    </lineage>
</organism>
<dbReference type="PANTHER" id="PTHR34227:SF13">
    <property type="entry name" value="TAT PROOFREADING CHAPERONE DMSD-RELATED"/>
    <property type="match status" value="1"/>
</dbReference>
<evidence type="ECO:0000313" key="3">
    <source>
        <dbReference type="Proteomes" id="UP000006683"/>
    </source>
</evidence>
<dbReference type="STRING" id="550540.Fbal_3623"/>
<dbReference type="Proteomes" id="UP000006683">
    <property type="component" value="Chromosome"/>
</dbReference>
<dbReference type="RefSeq" id="WP_013347124.1">
    <property type="nucleotide sequence ID" value="NC_014541.1"/>
</dbReference>
<reference evidence="2 3" key="1">
    <citation type="journal article" date="2010" name="Stand. Genomic Sci.">
        <title>Complete genome sequence of Ferrimonas balearica type strain (PAT).</title>
        <authorList>
            <person name="Nolan M."/>
            <person name="Sikorski J."/>
            <person name="Davenport K."/>
            <person name="Lucas S."/>
            <person name="Glavina Del Rio T."/>
            <person name="Tice H."/>
            <person name="Cheng J."/>
            <person name="Goodwin L."/>
            <person name="Pitluck S."/>
            <person name="Liolios K."/>
            <person name="Ivanova N."/>
            <person name="Mavromatis K."/>
            <person name="Ovchinnikova G."/>
            <person name="Pati A."/>
            <person name="Chen A."/>
            <person name="Palaniappan K."/>
            <person name="Land M."/>
            <person name="Hauser L."/>
            <person name="Chang Y."/>
            <person name="Jeffries C."/>
            <person name="Tapia R."/>
            <person name="Brettin T."/>
            <person name="Detter J."/>
            <person name="Han C."/>
            <person name="Yasawong M."/>
            <person name="Rohde M."/>
            <person name="Tindall B."/>
            <person name="Goker M."/>
            <person name="Woyke T."/>
            <person name="Bristow J."/>
            <person name="Eisen J."/>
            <person name="Markowitz V."/>
            <person name="Hugenholtz P."/>
            <person name="Kyrpides N."/>
            <person name="Klenk H."/>
            <person name="Lapidus A."/>
        </authorList>
    </citation>
    <scope>NUCLEOTIDE SEQUENCE [LARGE SCALE GENOMIC DNA]</scope>
    <source>
        <strain evidence="3">DSM 9799 / CCM 4581 / KCTC 23876 / PAT</strain>
    </source>
</reference>